<feature type="transmembrane region" description="Helical" evidence="8">
    <location>
        <begin position="458"/>
        <end position="477"/>
    </location>
</feature>
<dbReference type="GO" id="GO:0005886">
    <property type="term" value="C:plasma membrane"/>
    <property type="evidence" value="ECO:0007669"/>
    <property type="project" value="UniProtKB-SubCell"/>
</dbReference>
<dbReference type="EMBL" id="LQPZ01000016">
    <property type="protein sequence ID" value="ORX06223.1"/>
    <property type="molecule type" value="Genomic_DNA"/>
</dbReference>
<feature type="region of interest" description="Disordered" evidence="7">
    <location>
        <begin position="331"/>
        <end position="357"/>
    </location>
</feature>
<organism evidence="10 11">
    <name type="scientific">Mycolicibacillus trivialis</name>
    <dbReference type="NCBI Taxonomy" id="1798"/>
    <lineage>
        <taxon>Bacteria</taxon>
        <taxon>Bacillati</taxon>
        <taxon>Actinomycetota</taxon>
        <taxon>Actinomycetes</taxon>
        <taxon>Mycobacteriales</taxon>
        <taxon>Mycobacteriaceae</taxon>
        <taxon>Mycolicibacillus</taxon>
    </lineage>
</organism>
<gene>
    <name evidence="10" type="ORF">AWC30_07005</name>
</gene>
<feature type="transmembrane region" description="Helical" evidence="8">
    <location>
        <begin position="137"/>
        <end position="159"/>
    </location>
</feature>
<evidence type="ECO:0000259" key="9">
    <source>
        <dbReference type="Pfam" id="PF13515"/>
    </source>
</evidence>
<reference evidence="10 11" key="1">
    <citation type="submission" date="2016-01" db="EMBL/GenBank/DDBJ databases">
        <title>The new phylogeny of the genus Mycobacterium.</title>
        <authorList>
            <person name="Tarcisio F."/>
            <person name="Conor M."/>
            <person name="Antonella G."/>
            <person name="Elisabetta G."/>
            <person name="Giulia F.S."/>
            <person name="Sara T."/>
            <person name="Anna F."/>
            <person name="Clotilde B."/>
            <person name="Roberto B."/>
            <person name="Veronica D.S."/>
            <person name="Fabio R."/>
            <person name="Monica P."/>
            <person name="Olivier J."/>
            <person name="Enrico T."/>
            <person name="Nicola S."/>
        </authorList>
    </citation>
    <scope>NUCLEOTIDE SEQUENCE [LARGE SCALE GENOMIC DNA]</scope>
    <source>
        <strain evidence="10 11">DSM 44153</strain>
    </source>
</reference>
<keyword evidence="4 8" id="KW-1133">Transmembrane helix</keyword>
<dbReference type="OrthoDB" id="7431670at2"/>
<comment type="caution">
    <text evidence="10">The sequence shown here is derived from an EMBL/GenBank/DDBJ whole genome shotgun (WGS) entry which is preliminary data.</text>
</comment>
<dbReference type="AlphaFoldDB" id="A0A1X2EM85"/>
<evidence type="ECO:0000256" key="8">
    <source>
        <dbReference type="SAM" id="Phobius"/>
    </source>
</evidence>
<protein>
    <recommendedName>
        <fullName evidence="9">Integral membrane bound transporter domain-containing protein</fullName>
    </recommendedName>
</protein>
<evidence type="ECO:0000256" key="3">
    <source>
        <dbReference type="ARBA" id="ARBA00022692"/>
    </source>
</evidence>
<comment type="subcellular location">
    <subcellularLocation>
        <location evidence="1">Cell membrane</location>
        <topology evidence="1">Multi-pass membrane protein</topology>
    </subcellularLocation>
</comment>
<keyword evidence="5 8" id="KW-0472">Membrane</keyword>
<feature type="transmembrane region" description="Helical" evidence="8">
    <location>
        <begin position="385"/>
        <end position="403"/>
    </location>
</feature>
<sequence length="690" mass="72375">MIGSDPGLVRLHSAIRTTVALGLSLLVLFVIASAAGQPVTVAVLGAVVAMVSARAVNEPDARSRRITLALLPLPATAALVAATLLDPYKVVADAVFVAITFAAVYARRFGSRGMALGMVTVMSYFFTLFLEAKVSELPWLIVAVVVGSLCSLVLTSYLLPERPERVLRRTVSSLRARMAIVVDAAAETVQAGRFDERHRRRLRVRMNRLTDTVLSAQGQLEEKVDPATVWPGVTSAELTLRLFDAELTVERIAITAARAAEADLPAATRAQLVGLLRRLATELHVPGSVGMAELAEQARGLDGGPDAHRLATAVVDTTAVIGRLRALAEQGGGTADTAATSPPAAKPFDEEPASGLRPTTRQAVQVAIATTLAIIAGEALSPARWYWAVIAAFVTFAGTTSFGETLTKGWQRLLGTLLGVPSGVLVATVVSGNTAAAVVMIFLCLFFAFYLMAVSYSLMIFWVTTMLALMYGLLGQFSVDVLLLRLGETAVGTAIGVGVAVLVLPARTGTAIRAAARDFLAELSTSVSTSAEALGGGPTTAPSEQARVVHRSLQDFRTTAKPLTVGIAGIAGRTSIRRGLRLLKACDHYARALARASEGPDPGSVPLAEAITAAAEAARANIDALAEVLDRHGGDPEVRSAADLIDAADAVAGQLPDDRRLQAGLHALHQIDRAVVDAAADLGAQNIRLW</sequence>
<proteinExistence type="inferred from homology"/>
<evidence type="ECO:0000256" key="2">
    <source>
        <dbReference type="ARBA" id="ARBA00022475"/>
    </source>
</evidence>
<evidence type="ECO:0000256" key="4">
    <source>
        <dbReference type="ARBA" id="ARBA00022989"/>
    </source>
</evidence>
<accession>A0A1X2EM85</accession>
<dbReference type="PANTHER" id="PTHR30509:SF9">
    <property type="entry name" value="MULTIDRUG RESISTANCE PROTEIN MDTO"/>
    <property type="match status" value="1"/>
</dbReference>
<name>A0A1X2EM85_9MYCO</name>
<feature type="transmembrane region" description="Helical" evidence="8">
    <location>
        <begin position="20"/>
        <end position="53"/>
    </location>
</feature>
<dbReference type="InterPro" id="IPR049453">
    <property type="entry name" value="Memb_transporter_dom"/>
</dbReference>
<feature type="transmembrane region" description="Helical" evidence="8">
    <location>
        <begin position="113"/>
        <end position="131"/>
    </location>
</feature>
<dbReference type="Pfam" id="PF13515">
    <property type="entry name" value="FUSC_2"/>
    <property type="match status" value="1"/>
</dbReference>
<comment type="similarity">
    <text evidence="6">Belongs to the YccS/YhfK family.</text>
</comment>
<keyword evidence="2" id="KW-1003">Cell membrane</keyword>
<dbReference type="Proteomes" id="UP000193090">
    <property type="component" value="Unassembled WGS sequence"/>
</dbReference>
<keyword evidence="11" id="KW-1185">Reference proteome</keyword>
<feature type="transmembrane region" description="Helical" evidence="8">
    <location>
        <begin position="90"/>
        <end position="106"/>
    </location>
</feature>
<evidence type="ECO:0000256" key="5">
    <source>
        <dbReference type="ARBA" id="ARBA00023136"/>
    </source>
</evidence>
<evidence type="ECO:0000256" key="1">
    <source>
        <dbReference type="ARBA" id="ARBA00004651"/>
    </source>
</evidence>
<dbReference type="STRING" id="1798.AWC30_07005"/>
<evidence type="ECO:0000313" key="11">
    <source>
        <dbReference type="Proteomes" id="UP000193090"/>
    </source>
</evidence>
<dbReference type="RefSeq" id="WP_085109493.1">
    <property type="nucleotide sequence ID" value="NZ_JACKSN010000054.1"/>
</dbReference>
<keyword evidence="3 8" id="KW-0812">Transmembrane</keyword>
<evidence type="ECO:0000256" key="6">
    <source>
        <dbReference type="ARBA" id="ARBA00043993"/>
    </source>
</evidence>
<feature type="transmembrane region" description="Helical" evidence="8">
    <location>
        <begin position="423"/>
        <end position="451"/>
    </location>
</feature>
<feature type="transmembrane region" description="Helical" evidence="8">
    <location>
        <begin position="65"/>
        <end position="84"/>
    </location>
</feature>
<evidence type="ECO:0000256" key="7">
    <source>
        <dbReference type="SAM" id="MobiDB-lite"/>
    </source>
</evidence>
<feature type="transmembrane region" description="Helical" evidence="8">
    <location>
        <begin position="483"/>
        <end position="504"/>
    </location>
</feature>
<feature type="domain" description="Integral membrane bound transporter" evidence="9">
    <location>
        <begin position="372"/>
        <end position="497"/>
    </location>
</feature>
<dbReference type="PANTHER" id="PTHR30509">
    <property type="entry name" value="P-HYDROXYBENZOIC ACID EFFLUX PUMP SUBUNIT-RELATED"/>
    <property type="match status" value="1"/>
</dbReference>
<evidence type="ECO:0000313" key="10">
    <source>
        <dbReference type="EMBL" id="ORX06223.1"/>
    </source>
</evidence>